<evidence type="ECO:0000313" key="3">
    <source>
        <dbReference type="EMBL" id="PQA87874.1"/>
    </source>
</evidence>
<dbReference type="AlphaFoldDB" id="A0A2S7K5T3"/>
<keyword evidence="1" id="KW-0812">Transmembrane</keyword>
<dbReference type="InterPro" id="IPR046737">
    <property type="entry name" value="DUF6629"/>
</dbReference>
<keyword evidence="4" id="KW-1185">Reference proteome</keyword>
<sequence>MCFSATASFTAAAVLGAVGAATLAQKPKPRDMAFAAIPLIFAAHQTIEGAIWLHLNQGDAVPNALVVAFLLIAQVLWPVYIPASVIAMEKDRKRPGLWVLLAAGVLVSGTLAYILIFHHYTVSAVADGLRYATDHEFERRLLALYLLATVAPLFLSRHFYVVMFGAATLLGAVVTVLAYFYAAASVWCFFSAVASVIVFLHVRRSNRAAPDEKNVGETSMNIDAA</sequence>
<keyword evidence="1" id="KW-0472">Membrane</keyword>
<gene>
    <name evidence="3" type="ORF">CW354_05850</name>
</gene>
<evidence type="ECO:0000256" key="1">
    <source>
        <dbReference type="SAM" id="Phobius"/>
    </source>
</evidence>
<evidence type="ECO:0000256" key="2">
    <source>
        <dbReference type="SAM" id="SignalP"/>
    </source>
</evidence>
<keyword evidence="2" id="KW-0732">Signal</keyword>
<comment type="caution">
    <text evidence="3">The sequence shown here is derived from an EMBL/GenBank/DDBJ whole genome shotgun (WGS) entry which is preliminary data.</text>
</comment>
<feature type="signal peptide" evidence="2">
    <location>
        <begin position="1"/>
        <end position="20"/>
    </location>
</feature>
<dbReference type="Proteomes" id="UP000239504">
    <property type="component" value="Unassembled WGS sequence"/>
</dbReference>
<protein>
    <submittedName>
        <fullName evidence="3">Uncharacterized protein</fullName>
    </submittedName>
</protein>
<feature type="chain" id="PRO_5015646852" evidence="2">
    <location>
        <begin position="21"/>
        <end position="225"/>
    </location>
</feature>
<feature type="transmembrane region" description="Helical" evidence="1">
    <location>
        <begin position="137"/>
        <end position="155"/>
    </location>
</feature>
<feature type="transmembrane region" description="Helical" evidence="1">
    <location>
        <begin position="64"/>
        <end position="85"/>
    </location>
</feature>
<dbReference type="RefSeq" id="WP_104829119.1">
    <property type="nucleotide sequence ID" value="NZ_PJCH01000005.1"/>
</dbReference>
<dbReference type="EMBL" id="PJCH01000005">
    <property type="protein sequence ID" value="PQA87874.1"/>
    <property type="molecule type" value="Genomic_DNA"/>
</dbReference>
<dbReference type="Pfam" id="PF20334">
    <property type="entry name" value="DUF6629"/>
    <property type="match status" value="1"/>
</dbReference>
<feature type="transmembrane region" description="Helical" evidence="1">
    <location>
        <begin position="97"/>
        <end position="117"/>
    </location>
</feature>
<dbReference type="OrthoDB" id="8441457at2"/>
<proteinExistence type="predicted"/>
<reference evidence="3 4" key="1">
    <citation type="submission" date="2017-12" db="EMBL/GenBank/DDBJ databases">
        <authorList>
            <person name="Hurst M.R.H."/>
        </authorList>
    </citation>
    <scope>NUCLEOTIDE SEQUENCE [LARGE SCALE GENOMIC DNA]</scope>
    <source>
        <strain evidence="3 4">SY-3-19</strain>
    </source>
</reference>
<keyword evidence="1" id="KW-1133">Transmembrane helix</keyword>
<organism evidence="3 4">
    <name type="scientific">Hyphococcus luteus</name>
    <dbReference type="NCBI Taxonomy" id="2058213"/>
    <lineage>
        <taxon>Bacteria</taxon>
        <taxon>Pseudomonadati</taxon>
        <taxon>Pseudomonadota</taxon>
        <taxon>Alphaproteobacteria</taxon>
        <taxon>Parvularculales</taxon>
        <taxon>Parvularculaceae</taxon>
        <taxon>Hyphococcus</taxon>
    </lineage>
</organism>
<name>A0A2S7K5T3_9PROT</name>
<evidence type="ECO:0000313" key="4">
    <source>
        <dbReference type="Proteomes" id="UP000239504"/>
    </source>
</evidence>
<feature type="transmembrane region" description="Helical" evidence="1">
    <location>
        <begin position="184"/>
        <end position="202"/>
    </location>
</feature>
<accession>A0A2S7K5T3</accession>